<feature type="region of interest" description="Disordered" evidence="5">
    <location>
        <begin position="714"/>
        <end position="851"/>
    </location>
</feature>
<evidence type="ECO:0000256" key="1">
    <source>
        <dbReference type="ARBA" id="ARBA00022723"/>
    </source>
</evidence>
<dbReference type="InterPro" id="IPR051127">
    <property type="entry name" value="Fungal_SecMet_Regulators"/>
</dbReference>
<evidence type="ECO:0000256" key="2">
    <source>
        <dbReference type="ARBA" id="ARBA00023015"/>
    </source>
</evidence>
<evidence type="ECO:0000256" key="3">
    <source>
        <dbReference type="ARBA" id="ARBA00023163"/>
    </source>
</evidence>
<dbReference type="EMBL" id="JAWCUI010000021">
    <property type="protein sequence ID" value="KAL1896840.1"/>
    <property type="molecule type" value="Genomic_DNA"/>
</dbReference>
<keyword evidence="2" id="KW-0805">Transcription regulation</keyword>
<gene>
    <name evidence="7" type="ORF">Sste5346_004474</name>
</gene>
<evidence type="ECO:0000256" key="4">
    <source>
        <dbReference type="ARBA" id="ARBA00023242"/>
    </source>
</evidence>
<dbReference type="Pfam" id="PF04082">
    <property type="entry name" value="Fungal_trans"/>
    <property type="match status" value="1"/>
</dbReference>
<feature type="compositionally biased region" description="Polar residues" evidence="5">
    <location>
        <begin position="778"/>
        <end position="802"/>
    </location>
</feature>
<feature type="compositionally biased region" description="Low complexity" evidence="5">
    <location>
        <begin position="743"/>
        <end position="753"/>
    </location>
</feature>
<proteinExistence type="predicted"/>
<reference evidence="7 8" key="1">
    <citation type="journal article" date="2024" name="IMA Fungus">
        <title>IMA Genome - F19 : A genome assembly and annotation guide to empower mycologists, including annotated draft genome sequences of Ceratocystis pirilliformis, Diaporthe australafricana, Fusarium ophioides, Paecilomyces lecythidis, and Sporothrix stenoceras.</title>
        <authorList>
            <person name="Aylward J."/>
            <person name="Wilson A.M."/>
            <person name="Visagie C.M."/>
            <person name="Spraker J."/>
            <person name="Barnes I."/>
            <person name="Buitendag C."/>
            <person name="Ceriani C."/>
            <person name="Del Mar Angel L."/>
            <person name="du Plessis D."/>
            <person name="Fuchs T."/>
            <person name="Gasser K."/>
            <person name="Kramer D."/>
            <person name="Li W."/>
            <person name="Munsamy K."/>
            <person name="Piso A."/>
            <person name="Price J.L."/>
            <person name="Sonnekus B."/>
            <person name="Thomas C."/>
            <person name="van der Nest A."/>
            <person name="van Dijk A."/>
            <person name="van Heerden A."/>
            <person name="van Vuuren N."/>
            <person name="Yilmaz N."/>
            <person name="Duong T.A."/>
            <person name="van der Merwe N.A."/>
            <person name="Wingfield M.J."/>
            <person name="Wingfield B.D."/>
        </authorList>
    </citation>
    <scope>NUCLEOTIDE SEQUENCE [LARGE SCALE GENOMIC DNA]</scope>
    <source>
        <strain evidence="7 8">CMW 5346</strain>
    </source>
</reference>
<evidence type="ECO:0000259" key="6">
    <source>
        <dbReference type="PROSITE" id="PS50048"/>
    </source>
</evidence>
<dbReference type="Gene3D" id="4.10.240.10">
    <property type="entry name" value="Zn(2)-C6 fungal-type DNA-binding domain"/>
    <property type="match status" value="1"/>
</dbReference>
<feature type="region of interest" description="Disordered" evidence="5">
    <location>
        <begin position="89"/>
        <end position="176"/>
    </location>
</feature>
<dbReference type="InterPro" id="IPR001138">
    <property type="entry name" value="Zn2Cys6_DnaBD"/>
</dbReference>
<dbReference type="SMART" id="SM00906">
    <property type="entry name" value="Fungal_trans"/>
    <property type="match status" value="1"/>
</dbReference>
<feature type="compositionally biased region" description="Polar residues" evidence="5">
    <location>
        <begin position="91"/>
        <end position="117"/>
    </location>
</feature>
<dbReference type="CDD" id="cd12148">
    <property type="entry name" value="fungal_TF_MHR"/>
    <property type="match status" value="1"/>
</dbReference>
<sequence>MPSSKVKPSERRRCPQACASCKRRKERCDGRQPCSRCIVRGVQYECFFSRPLETTPPSAGPMATHAGAAGSTSTAPAAAASVLAAPGVTSAAPQSENSPHSTSSVMGSTSAPTNANSPGRKGPLPAPTSSSNANGLRQMDFDEPAVVAQNTTPGGGNASDQPRRKRRRSHLGSSSAAAAVPHLSRLIQGGRGSLFYIGDSANLCFLQIIRRLTRESIGSCAFTDDPLQHLIVESAPLISNNWVMEAIQGPPSIPSVDKASSLLTWFLRATNCILGMYDEAELKENMVWWLQQQSPKDQSPDSSRESISSADSTAQEAIFFLIFAIGAQASPEDNDELAEKYFNYGRYLTVCGVTVEPSISNIQAYILLSMYLLVASRRNASFMYLGMAVRAAYALGIHRSDINAAFDPSEYAPRERLWRVLRVLDLFLSTSLGRPPSTTETRDTKAENNYSASNDLCSIFEAILTQVYSTRTVSTSTIEKISEQHRLWTTRFASGLATDGIQPEEFLDLDQDGTKGPNIGLFHLKEAYYWTIMLLSRPFLIENISRHIAKSKAQYKADSGTTTPAANPHSPSDDILAYACVDSAIRTMSLLRGLLSAQKVPKRLPFIVNSAFVSALVLGFAQFGDLDRVFPIGKSLAIAQKVLALFGKHDPVSKRYAGIVSDLQAACEQYLEKRARGKMERHSVLIGGLFGTVEDGKPNPAAAAVAAAAAAMGATSERTEDSESAGRKATQLVKPPTSSTTAQPPQDQQQDQQQQRRHQEIQNVLNMHRGIPGAPGSHSLSAPATQDSSNPSASRDASGQTPMPTPSPHQHNQAISSSSIQQHPPIHQIPSYSGIDFTPPSTDGNDDFLGLPNAVEAEDTLLGRHHTSAYDMDDSSQQLLPHMSGLPDMIMAMSPRMLNFDSFDKSLQLFPTMDTTGFL</sequence>
<evidence type="ECO:0000313" key="8">
    <source>
        <dbReference type="Proteomes" id="UP001583186"/>
    </source>
</evidence>
<feature type="compositionally biased region" description="Low complexity" evidence="5">
    <location>
        <begin position="809"/>
        <end position="831"/>
    </location>
</feature>
<keyword evidence="8" id="KW-1185">Reference proteome</keyword>
<dbReference type="InterPro" id="IPR007219">
    <property type="entry name" value="XnlR_reg_dom"/>
</dbReference>
<dbReference type="InterPro" id="IPR036864">
    <property type="entry name" value="Zn2-C6_fun-type_DNA-bd_sf"/>
</dbReference>
<dbReference type="CDD" id="cd00067">
    <property type="entry name" value="GAL4"/>
    <property type="match status" value="1"/>
</dbReference>
<dbReference type="SMART" id="SM00066">
    <property type="entry name" value="GAL4"/>
    <property type="match status" value="1"/>
</dbReference>
<evidence type="ECO:0000313" key="7">
    <source>
        <dbReference type="EMBL" id="KAL1896840.1"/>
    </source>
</evidence>
<comment type="caution">
    <text evidence="7">The sequence shown here is derived from an EMBL/GenBank/DDBJ whole genome shotgun (WGS) entry which is preliminary data.</text>
</comment>
<protein>
    <recommendedName>
        <fullName evidence="6">Zn(2)-C6 fungal-type domain-containing protein</fullName>
    </recommendedName>
</protein>
<organism evidence="7 8">
    <name type="scientific">Sporothrix stenoceras</name>
    <dbReference type="NCBI Taxonomy" id="5173"/>
    <lineage>
        <taxon>Eukaryota</taxon>
        <taxon>Fungi</taxon>
        <taxon>Dikarya</taxon>
        <taxon>Ascomycota</taxon>
        <taxon>Pezizomycotina</taxon>
        <taxon>Sordariomycetes</taxon>
        <taxon>Sordariomycetidae</taxon>
        <taxon>Ophiostomatales</taxon>
        <taxon>Ophiostomataceae</taxon>
        <taxon>Sporothrix</taxon>
    </lineage>
</organism>
<dbReference type="PROSITE" id="PS50048">
    <property type="entry name" value="ZN2_CY6_FUNGAL_2"/>
    <property type="match status" value="1"/>
</dbReference>
<accession>A0ABR3Z911</accession>
<keyword evidence="4" id="KW-0539">Nucleus</keyword>
<dbReference type="PANTHER" id="PTHR47424">
    <property type="entry name" value="REGULATORY PROTEIN GAL4"/>
    <property type="match status" value="1"/>
</dbReference>
<evidence type="ECO:0000256" key="5">
    <source>
        <dbReference type="SAM" id="MobiDB-lite"/>
    </source>
</evidence>
<name>A0ABR3Z911_9PEZI</name>
<dbReference type="Pfam" id="PF00172">
    <property type="entry name" value="Zn_clus"/>
    <property type="match status" value="1"/>
</dbReference>
<dbReference type="Proteomes" id="UP001583186">
    <property type="component" value="Unassembled WGS sequence"/>
</dbReference>
<feature type="compositionally biased region" description="Basic and acidic residues" evidence="5">
    <location>
        <begin position="717"/>
        <end position="726"/>
    </location>
</feature>
<dbReference type="SUPFAM" id="SSF57701">
    <property type="entry name" value="Zn2/Cys6 DNA-binding domain"/>
    <property type="match status" value="1"/>
</dbReference>
<dbReference type="PANTHER" id="PTHR47424:SF9">
    <property type="entry name" value="TAH-2"/>
    <property type="match status" value="1"/>
</dbReference>
<feature type="domain" description="Zn(2)-C6 fungal-type" evidence="6">
    <location>
        <begin position="17"/>
        <end position="48"/>
    </location>
</feature>
<dbReference type="PROSITE" id="PS00463">
    <property type="entry name" value="ZN2_CY6_FUNGAL_1"/>
    <property type="match status" value="1"/>
</dbReference>
<keyword evidence="1" id="KW-0479">Metal-binding</keyword>
<keyword evidence="3" id="KW-0804">Transcription</keyword>